<comment type="function">
    <text evidence="3">Required for formate dehydrogenase (FDH) activity. Acts as a sulfur carrier protein that transfers sulfur from IscS to the molybdenum cofactor prior to its insertion into FDH.</text>
</comment>
<dbReference type="NCBIfam" id="TIGR00129">
    <property type="entry name" value="fdhD_narQ"/>
    <property type="match status" value="1"/>
</dbReference>
<dbReference type="HAMAP" id="MF_00187">
    <property type="entry name" value="FdhD"/>
    <property type="match status" value="1"/>
</dbReference>
<gene>
    <name evidence="3 5" type="primary">fdhD</name>
</gene>
<keyword evidence="1 3" id="KW-0963">Cytoplasm</keyword>
<dbReference type="InterPro" id="IPR003786">
    <property type="entry name" value="FdhD"/>
</dbReference>
<accession>A0A9U5D0M0</accession>
<feature type="active site" description="Cysteine persulfide intermediate" evidence="3">
    <location>
        <position position="169"/>
    </location>
</feature>
<organism evidence="4 5">
    <name type="scientific">Derxia gummosa DSM 723</name>
    <dbReference type="NCBI Taxonomy" id="1121388"/>
    <lineage>
        <taxon>Bacteria</taxon>
        <taxon>Pseudomonadati</taxon>
        <taxon>Pseudomonadota</taxon>
        <taxon>Betaproteobacteria</taxon>
        <taxon>Burkholderiales</taxon>
        <taxon>Alcaligenaceae</taxon>
        <taxon>Derxia</taxon>
    </lineage>
</organism>
<dbReference type="GO" id="GO:0016783">
    <property type="term" value="F:sulfurtransferase activity"/>
    <property type="evidence" value="ECO:0007669"/>
    <property type="project" value="InterPro"/>
</dbReference>
<dbReference type="PANTHER" id="PTHR30592">
    <property type="entry name" value="FORMATE DEHYDROGENASE"/>
    <property type="match status" value="1"/>
</dbReference>
<dbReference type="AlphaFoldDB" id="A0A9U5D0M0"/>
<dbReference type="Gene3D" id="3.40.140.10">
    <property type="entry name" value="Cytidine Deaminase, domain 2"/>
    <property type="match status" value="1"/>
</dbReference>
<evidence type="ECO:0000313" key="4">
    <source>
        <dbReference type="Proteomes" id="UP000675920"/>
    </source>
</evidence>
<evidence type="ECO:0000256" key="2">
    <source>
        <dbReference type="ARBA" id="ARBA00023150"/>
    </source>
</evidence>
<dbReference type="GO" id="GO:0097163">
    <property type="term" value="F:sulfur carrier activity"/>
    <property type="evidence" value="ECO:0007669"/>
    <property type="project" value="UniProtKB-UniRule"/>
</dbReference>
<comment type="caution">
    <text evidence="3">Lacks conserved residue(s) required for the propagation of feature annotation.</text>
</comment>
<dbReference type="Proteomes" id="UP000675920">
    <property type="component" value="Unplaced"/>
</dbReference>
<dbReference type="GO" id="GO:0005737">
    <property type="term" value="C:cytoplasm"/>
    <property type="evidence" value="ECO:0007669"/>
    <property type="project" value="UniProtKB-SubCell"/>
</dbReference>
<reference evidence="5" key="1">
    <citation type="journal article" date="2009" name="Environ. Microbiol. Rep.">
        <title>In vivo role of FdhD and FdmE in formate metabolism in Pseudomonas putida: Redundancy and expression in the stationary phase.</title>
        <authorList>
            <person name="Roca A."/>
            <person name="Ramos J.L."/>
        </authorList>
    </citation>
    <scope>NUCLEOTIDE SEQUENCE</scope>
</reference>
<dbReference type="SUPFAM" id="SSF53927">
    <property type="entry name" value="Cytidine deaminase-like"/>
    <property type="match status" value="1"/>
</dbReference>
<reference evidence="5" key="2">
    <citation type="journal article" date="2012" name="J. Biol. Chem.">
        <title>A sulfurtransferase is essential for activity of formate dehydrogenases in Escherichia coli.</title>
        <authorList>
            <person name="Thome R."/>
            <person name="Gust A."/>
            <person name="Toci R."/>
            <person name="Mendel R."/>
            <person name="Bittner F."/>
            <person name="Magalon A."/>
            <person name="Walburger A."/>
        </authorList>
    </citation>
    <scope>NUCLEOTIDE SEQUENCE</scope>
</reference>
<evidence type="ECO:0000256" key="3">
    <source>
        <dbReference type="HAMAP-Rule" id="MF_00187"/>
    </source>
</evidence>
<protein>
    <recommendedName>
        <fullName evidence="3">Sulfur carrier protein FdhD</fullName>
    </recommendedName>
</protein>
<dbReference type="RefSeq" id="WP_245591418.1">
    <property type="nucleotide sequence ID" value="NZ_KI519499.1"/>
</dbReference>
<evidence type="ECO:0000256" key="1">
    <source>
        <dbReference type="ARBA" id="ARBA00022490"/>
    </source>
</evidence>
<evidence type="ECO:0000313" key="5">
    <source>
        <dbReference type="RefSeq" id="WP_245591418.1"/>
    </source>
</evidence>
<comment type="subcellular location">
    <subcellularLocation>
        <location evidence="3">Cytoplasm</location>
    </subcellularLocation>
</comment>
<keyword evidence="4" id="KW-1185">Reference proteome</keyword>
<dbReference type="Pfam" id="PF02634">
    <property type="entry name" value="FdhD-NarQ"/>
    <property type="match status" value="1"/>
</dbReference>
<dbReference type="PANTHER" id="PTHR30592:SF1">
    <property type="entry name" value="SULFUR CARRIER PROTEIN FDHD"/>
    <property type="match status" value="1"/>
</dbReference>
<reference evidence="5" key="3">
    <citation type="submission" date="2025-08" db="UniProtKB">
        <authorList>
            <consortium name="RefSeq"/>
        </authorList>
    </citation>
    <scope>IDENTIFICATION</scope>
</reference>
<dbReference type="GO" id="GO:0006777">
    <property type="term" value="P:Mo-molybdopterin cofactor biosynthetic process"/>
    <property type="evidence" value="ECO:0007669"/>
    <property type="project" value="UniProtKB-UniRule"/>
</dbReference>
<keyword evidence="2 3" id="KW-0501">Molybdenum cofactor biosynthesis</keyword>
<dbReference type="InterPro" id="IPR016193">
    <property type="entry name" value="Cytidine_deaminase-like"/>
</dbReference>
<proteinExistence type="inferred from homology"/>
<comment type="similarity">
    <text evidence="3">Belongs to the FdhD family.</text>
</comment>
<sequence length="325" mass="33071">MPDGLDAMVPAGGVASDCNAVGGASAGGGSSALPVGDDRAACVVTGARDEAVPPRCEAVIDATPSRTVTVGGWRGDAAFAGYDTVVEEVPVALEFNGISHAVMLATPADLEDFALGFALTEGIVRDATEVRDIEVEPRCEGIAVKLDIASERFAGLKERRRSMTGRTGCGLCGTESLAHAVRSLPAVASRAVTSRAAIASALNTLPARQPLQRATGGAHAAAWCDTDGRVLLVREDVGRHNALDKLAGALARGGFDADAGFALVTSRASVEMVQKAQALGIGILVAVSAPTALAIDIATRAGICLAGFARGRNLNLYSGAARIRA</sequence>
<name>A0A9U5D0M0_9BURK</name>
<dbReference type="Gene3D" id="3.10.20.10">
    <property type="match status" value="1"/>
</dbReference>